<dbReference type="Proteomes" id="UP000828390">
    <property type="component" value="Unassembled WGS sequence"/>
</dbReference>
<sequence>MASSSGSTQNIYDGNPQQRKNENNENTGNKPSNTIVKDEPGDNTQKIAANKQTLVKLERKMLMLQGMKLYLSQAER</sequence>
<keyword evidence="3" id="KW-1185">Reference proteome</keyword>
<reference evidence="2" key="2">
    <citation type="submission" date="2020-11" db="EMBL/GenBank/DDBJ databases">
        <authorList>
            <person name="McCartney M.A."/>
            <person name="Auch B."/>
            <person name="Kono T."/>
            <person name="Mallez S."/>
            <person name="Becker A."/>
            <person name="Gohl D.M."/>
            <person name="Silverstein K.A.T."/>
            <person name="Koren S."/>
            <person name="Bechman K.B."/>
            <person name="Herman A."/>
            <person name="Abrahante J.E."/>
            <person name="Garbe J."/>
        </authorList>
    </citation>
    <scope>NUCLEOTIDE SEQUENCE</scope>
    <source>
        <strain evidence="2">Duluth1</strain>
        <tissue evidence="2">Whole animal</tissue>
    </source>
</reference>
<dbReference type="EMBL" id="JAIWYP010000008">
    <property type="protein sequence ID" value="KAH3788611.1"/>
    <property type="molecule type" value="Genomic_DNA"/>
</dbReference>
<proteinExistence type="predicted"/>
<gene>
    <name evidence="2" type="ORF">DPMN_166757</name>
</gene>
<organism evidence="2 3">
    <name type="scientific">Dreissena polymorpha</name>
    <name type="common">Zebra mussel</name>
    <name type="synonym">Mytilus polymorpha</name>
    <dbReference type="NCBI Taxonomy" id="45954"/>
    <lineage>
        <taxon>Eukaryota</taxon>
        <taxon>Metazoa</taxon>
        <taxon>Spiralia</taxon>
        <taxon>Lophotrochozoa</taxon>
        <taxon>Mollusca</taxon>
        <taxon>Bivalvia</taxon>
        <taxon>Autobranchia</taxon>
        <taxon>Heteroconchia</taxon>
        <taxon>Euheterodonta</taxon>
        <taxon>Imparidentia</taxon>
        <taxon>Neoheterodontei</taxon>
        <taxon>Myida</taxon>
        <taxon>Dreissenoidea</taxon>
        <taxon>Dreissenidae</taxon>
        <taxon>Dreissena</taxon>
    </lineage>
</organism>
<dbReference type="AlphaFoldDB" id="A0A9D4EZG8"/>
<reference evidence="2" key="1">
    <citation type="journal article" date="2019" name="bioRxiv">
        <title>The Genome of the Zebra Mussel, Dreissena polymorpha: A Resource for Invasive Species Research.</title>
        <authorList>
            <person name="McCartney M.A."/>
            <person name="Auch B."/>
            <person name="Kono T."/>
            <person name="Mallez S."/>
            <person name="Zhang Y."/>
            <person name="Obille A."/>
            <person name="Becker A."/>
            <person name="Abrahante J.E."/>
            <person name="Garbe J."/>
            <person name="Badalamenti J.P."/>
            <person name="Herman A."/>
            <person name="Mangelson H."/>
            <person name="Liachko I."/>
            <person name="Sullivan S."/>
            <person name="Sone E.D."/>
            <person name="Koren S."/>
            <person name="Silverstein K.A.T."/>
            <person name="Beckman K.B."/>
            <person name="Gohl D.M."/>
        </authorList>
    </citation>
    <scope>NUCLEOTIDE SEQUENCE</scope>
    <source>
        <strain evidence="2">Duluth1</strain>
        <tissue evidence="2">Whole animal</tissue>
    </source>
</reference>
<name>A0A9D4EZG8_DREPO</name>
<evidence type="ECO:0000313" key="3">
    <source>
        <dbReference type="Proteomes" id="UP000828390"/>
    </source>
</evidence>
<evidence type="ECO:0000256" key="1">
    <source>
        <dbReference type="SAM" id="MobiDB-lite"/>
    </source>
</evidence>
<feature type="region of interest" description="Disordered" evidence="1">
    <location>
        <begin position="1"/>
        <end position="47"/>
    </location>
</feature>
<accession>A0A9D4EZG8</accession>
<evidence type="ECO:0000313" key="2">
    <source>
        <dbReference type="EMBL" id="KAH3788611.1"/>
    </source>
</evidence>
<protein>
    <submittedName>
        <fullName evidence="2">Uncharacterized protein</fullName>
    </submittedName>
</protein>
<feature type="compositionally biased region" description="Polar residues" evidence="1">
    <location>
        <begin position="1"/>
        <end position="35"/>
    </location>
</feature>
<comment type="caution">
    <text evidence="2">The sequence shown here is derived from an EMBL/GenBank/DDBJ whole genome shotgun (WGS) entry which is preliminary data.</text>
</comment>